<dbReference type="SUPFAM" id="SSF161111">
    <property type="entry name" value="Cation efflux protein transmembrane domain-like"/>
    <property type="match status" value="1"/>
</dbReference>
<evidence type="ECO:0000256" key="1">
    <source>
        <dbReference type="ARBA" id="ARBA00004141"/>
    </source>
</evidence>
<evidence type="ECO:0000256" key="6">
    <source>
        <dbReference type="ARBA" id="ARBA00023136"/>
    </source>
</evidence>
<evidence type="ECO:0000256" key="4">
    <source>
        <dbReference type="ARBA" id="ARBA00022833"/>
    </source>
</evidence>
<feature type="transmembrane region" description="Helical" evidence="8">
    <location>
        <begin position="274"/>
        <end position="296"/>
    </location>
</feature>
<dbReference type="KEGG" id="lel:PVL30_001067"/>
<evidence type="ECO:0000313" key="10">
    <source>
        <dbReference type="EMBL" id="EDK42925.1"/>
    </source>
</evidence>
<dbReference type="InterPro" id="IPR002524">
    <property type="entry name" value="Cation_efflux"/>
</dbReference>
<feature type="transmembrane region" description="Helical" evidence="8">
    <location>
        <begin position="110"/>
        <end position="131"/>
    </location>
</feature>
<feature type="region of interest" description="Disordered" evidence="7">
    <location>
        <begin position="172"/>
        <end position="191"/>
    </location>
</feature>
<comment type="similarity">
    <text evidence="2">Belongs to the cation diffusion facilitator (CDF) transporter (TC 2.A.4) family. SLC30A subfamily.</text>
</comment>
<feature type="region of interest" description="Disordered" evidence="7">
    <location>
        <begin position="389"/>
        <end position="413"/>
    </location>
</feature>
<dbReference type="Gene3D" id="1.20.1510.10">
    <property type="entry name" value="Cation efflux protein transmembrane domain"/>
    <property type="match status" value="2"/>
</dbReference>
<keyword evidence="5 8" id="KW-1133">Transmembrane helix</keyword>
<evidence type="ECO:0000256" key="2">
    <source>
        <dbReference type="ARBA" id="ARBA00008873"/>
    </source>
</evidence>
<dbReference type="SUPFAM" id="SSF160240">
    <property type="entry name" value="Cation efflux protein cytoplasmic domain-like"/>
    <property type="match status" value="1"/>
</dbReference>
<feature type="transmembrane region" description="Helical" evidence="8">
    <location>
        <begin position="308"/>
        <end position="326"/>
    </location>
</feature>
<feature type="transmembrane region" description="Helical" evidence="8">
    <location>
        <begin position="39"/>
        <end position="55"/>
    </location>
</feature>
<evidence type="ECO:0000256" key="5">
    <source>
        <dbReference type="ARBA" id="ARBA00022989"/>
    </source>
</evidence>
<dbReference type="GeneID" id="5235154"/>
<dbReference type="HOGENOM" id="CLU_013430_4_3_1"/>
<feature type="region of interest" description="Disordered" evidence="7">
    <location>
        <begin position="210"/>
        <end position="264"/>
    </location>
</feature>
<dbReference type="VEuPathDB" id="FungiDB:LELG_01103"/>
<dbReference type="GO" id="GO:0006882">
    <property type="term" value="P:intracellular zinc ion homeostasis"/>
    <property type="evidence" value="ECO:0007669"/>
    <property type="project" value="TreeGrafter"/>
</dbReference>
<dbReference type="Proteomes" id="UP000001996">
    <property type="component" value="Unassembled WGS sequence"/>
</dbReference>
<feature type="transmembrane region" description="Helical" evidence="8">
    <location>
        <begin position="12"/>
        <end position="33"/>
    </location>
</feature>
<keyword evidence="11" id="KW-1185">Reference proteome</keyword>
<dbReference type="GO" id="GO:0000329">
    <property type="term" value="C:fungal-type vacuole membrane"/>
    <property type="evidence" value="ECO:0007669"/>
    <property type="project" value="TreeGrafter"/>
</dbReference>
<dbReference type="OrthoDB" id="9944568at2759"/>
<proteinExistence type="inferred from homology"/>
<dbReference type="InterPro" id="IPR036837">
    <property type="entry name" value="Cation_efflux_CTD_sf"/>
</dbReference>
<keyword evidence="4" id="KW-0862">Zinc</keyword>
<dbReference type="OMA" id="CLFHQHG"/>
<dbReference type="PANTHER" id="PTHR45820">
    <property type="entry name" value="FI23527P1"/>
    <property type="match status" value="1"/>
</dbReference>
<name>A5DUR7_LODEL</name>
<dbReference type="InParanoid" id="A5DUR7"/>
<organism evidence="10 11">
    <name type="scientific">Lodderomyces elongisporus (strain ATCC 11503 / CBS 2605 / JCM 1781 / NBRC 1676 / NRRL YB-4239)</name>
    <name type="common">Yeast</name>
    <name type="synonym">Saccharomyces elongisporus</name>
    <dbReference type="NCBI Taxonomy" id="379508"/>
    <lineage>
        <taxon>Eukaryota</taxon>
        <taxon>Fungi</taxon>
        <taxon>Dikarya</taxon>
        <taxon>Ascomycota</taxon>
        <taxon>Saccharomycotina</taxon>
        <taxon>Pichiomycetes</taxon>
        <taxon>Debaryomycetaceae</taxon>
        <taxon>Candida/Lodderomyces clade</taxon>
        <taxon>Lodderomyces</taxon>
    </lineage>
</organism>
<reference evidence="10 11" key="1">
    <citation type="journal article" date="2009" name="Nature">
        <title>Evolution of pathogenicity and sexual reproduction in eight Candida genomes.</title>
        <authorList>
            <person name="Butler G."/>
            <person name="Rasmussen M.D."/>
            <person name="Lin M.F."/>
            <person name="Santos M.A."/>
            <person name="Sakthikumar S."/>
            <person name="Munro C.A."/>
            <person name="Rheinbay E."/>
            <person name="Grabherr M."/>
            <person name="Forche A."/>
            <person name="Reedy J.L."/>
            <person name="Agrafioti I."/>
            <person name="Arnaud M.B."/>
            <person name="Bates S."/>
            <person name="Brown A.J."/>
            <person name="Brunke S."/>
            <person name="Costanzo M.C."/>
            <person name="Fitzpatrick D.A."/>
            <person name="de Groot P.W."/>
            <person name="Harris D."/>
            <person name="Hoyer L.L."/>
            <person name="Hube B."/>
            <person name="Klis F.M."/>
            <person name="Kodira C."/>
            <person name="Lennard N."/>
            <person name="Logue M.E."/>
            <person name="Martin R."/>
            <person name="Neiman A.M."/>
            <person name="Nikolaou E."/>
            <person name="Quail M.A."/>
            <person name="Quinn J."/>
            <person name="Santos M.C."/>
            <person name="Schmitzberger F.F."/>
            <person name="Sherlock G."/>
            <person name="Shah P."/>
            <person name="Silverstein K.A."/>
            <person name="Skrzypek M.S."/>
            <person name="Soll D."/>
            <person name="Staggs R."/>
            <person name="Stansfield I."/>
            <person name="Stumpf M.P."/>
            <person name="Sudbery P.E."/>
            <person name="Srikantha T."/>
            <person name="Zeng Q."/>
            <person name="Berman J."/>
            <person name="Berriman M."/>
            <person name="Heitman J."/>
            <person name="Gow N.A."/>
            <person name="Lorenz M.C."/>
            <person name="Birren B.W."/>
            <person name="Kellis M."/>
            <person name="Cuomo C.A."/>
        </authorList>
    </citation>
    <scope>NUCLEOTIDE SEQUENCE [LARGE SCALE GENOMIC DNA]</scope>
    <source>
        <strain evidence="11">ATCC 11503 / BCRC 21390 / CBS 2605 / JCM 1781 / NBRC 1676 / NRRL YB-4239</strain>
    </source>
</reference>
<dbReference type="PANTHER" id="PTHR45820:SF4">
    <property type="entry name" value="ZINC TRANSPORTER 63C, ISOFORM F"/>
    <property type="match status" value="1"/>
</dbReference>
<protein>
    <submittedName>
        <fullName evidence="10">Zinc/cadmium resistance protein</fullName>
    </submittedName>
</protein>
<dbReference type="InterPro" id="IPR058533">
    <property type="entry name" value="Cation_efflux_TM"/>
</dbReference>
<accession>A5DUR7</accession>
<dbReference type="EMBL" id="CH981524">
    <property type="protein sequence ID" value="EDK42925.1"/>
    <property type="molecule type" value="Genomic_DNA"/>
</dbReference>
<feature type="transmembrane region" description="Helical" evidence="8">
    <location>
        <begin position="76"/>
        <end position="98"/>
    </location>
</feature>
<dbReference type="FunCoup" id="A5DUR7">
    <property type="interactions" value="263"/>
</dbReference>
<dbReference type="Pfam" id="PF01545">
    <property type="entry name" value="Cation_efflux"/>
    <property type="match status" value="1"/>
</dbReference>
<evidence type="ECO:0000259" key="9">
    <source>
        <dbReference type="Pfam" id="PF01545"/>
    </source>
</evidence>
<dbReference type="NCBIfam" id="TIGR01297">
    <property type="entry name" value="CDF"/>
    <property type="match status" value="1"/>
</dbReference>
<dbReference type="AlphaFoldDB" id="A5DUR7"/>
<sequence>MNNKEVRITALLVLDTIFFLLEAIVGYSVLSLALIADSFHMLNDIISLIIALWAVRMKNSRQADGKYTYGWQRAEILGALINAVFLVALCFTIIMEAIQRFFQPQVITNPKLILVVGCAGLLSNGIGLVLFHEHGHSHSHGGGGGGHDTELGHSHSHADGVHDHEANRYDLSHEESTVGETTPLMRGNNTLKSTPSEVFDYFPDNLVERYDSASSGRGNGNDTKDKHGKTDIGSGSGSGSAPSDAGAGASVSMPVSPSLPAGKKKSKSMNMEGVFLHVLGDALGNIGVIITAVVIWKTNWWWRYYCDPLTSLAISALIVYSATGLFRKSSKILLQATPPYIDSDQIVSSLLKLPLVKNVHDFHVWNLNEDILIASLHVELSEDCHGTPLSSSGGSGATATANATATATSQQKKNDNTMIDGKVFLEVVEQVRKVLHHYQIDAVTVQPSINCCPPPISNGTSASVSIAAPAQLSQ</sequence>
<comment type="subcellular location">
    <subcellularLocation>
        <location evidence="1">Membrane</location>
        <topology evidence="1">Multi-pass membrane protein</topology>
    </subcellularLocation>
</comment>
<evidence type="ECO:0000256" key="7">
    <source>
        <dbReference type="SAM" id="MobiDB-lite"/>
    </source>
</evidence>
<evidence type="ECO:0000256" key="3">
    <source>
        <dbReference type="ARBA" id="ARBA00022692"/>
    </source>
</evidence>
<feature type="compositionally biased region" description="Low complexity" evidence="7">
    <location>
        <begin position="239"/>
        <end position="250"/>
    </location>
</feature>
<keyword evidence="6 8" id="KW-0472">Membrane</keyword>
<feature type="compositionally biased region" description="Low complexity" evidence="7">
    <location>
        <begin position="397"/>
        <end position="409"/>
    </location>
</feature>
<evidence type="ECO:0000256" key="8">
    <source>
        <dbReference type="SAM" id="Phobius"/>
    </source>
</evidence>
<keyword evidence="3 8" id="KW-0812">Transmembrane</keyword>
<dbReference type="eggNOG" id="KOG1483">
    <property type="taxonomic scope" value="Eukaryota"/>
</dbReference>
<feature type="region of interest" description="Disordered" evidence="7">
    <location>
        <begin position="139"/>
        <end position="161"/>
    </location>
</feature>
<evidence type="ECO:0000313" key="11">
    <source>
        <dbReference type="Proteomes" id="UP000001996"/>
    </source>
</evidence>
<feature type="domain" description="Cation efflux protein transmembrane" evidence="9">
    <location>
        <begin position="9"/>
        <end position="334"/>
    </location>
</feature>
<dbReference type="GO" id="GO:0005385">
    <property type="term" value="F:zinc ion transmembrane transporter activity"/>
    <property type="evidence" value="ECO:0007669"/>
    <property type="project" value="TreeGrafter"/>
</dbReference>
<dbReference type="STRING" id="379508.A5DUR7"/>
<feature type="compositionally biased region" description="Basic and acidic residues" evidence="7">
    <location>
        <begin position="147"/>
        <end position="161"/>
    </location>
</feature>
<gene>
    <name evidence="10" type="ORF">LELG_01103</name>
</gene>
<dbReference type="InterPro" id="IPR027469">
    <property type="entry name" value="Cation_efflux_TMD_sf"/>
</dbReference>